<gene>
    <name evidence="2" type="ORF">FNV43_RR24278</name>
</gene>
<feature type="transmembrane region" description="Helical" evidence="1">
    <location>
        <begin position="78"/>
        <end position="100"/>
    </location>
</feature>
<accession>A0A8K0DMH2</accession>
<reference evidence="2" key="1">
    <citation type="submission" date="2020-03" db="EMBL/GenBank/DDBJ databases">
        <title>A high-quality chromosome-level genome assembly of a woody plant with both climbing and erect habits, Rhamnella rubrinervis.</title>
        <authorList>
            <person name="Lu Z."/>
            <person name="Yang Y."/>
            <person name="Zhu X."/>
            <person name="Sun Y."/>
        </authorList>
    </citation>
    <scope>NUCLEOTIDE SEQUENCE</scope>
    <source>
        <strain evidence="2">BYM</strain>
        <tissue evidence="2">Leaf</tissue>
    </source>
</reference>
<dbReference type="AlphaFoldDB" id="A0A8K0DMH2"/>
<proteinExistence type="predicted"/>
<dbReference type="Proteomes" id="UP000796880">
    <property type="component" value="Unassembled WGS sequence"/>
</dbReference>
<keyword evidence="1" id="KW-0812">Transmembrane</keyword>
<name>A0A8K0DMH2_9ROSA</name>
<sequence length="143" mass="16482">MLSVPLSLELCPLKRRLLKPRMMELIMLSAIRKRIFFTRVDEITSSNGVGVVYDSVGKDAFQVMNASHFLLQKLPSKIFNFTTLYSVLEMSYIVSKIYNIKMKNKNKNMKNWRAGTHLSQLCSCLNICNNMFSISVLKFSLFV</sequence>
<dbReference type="EMBL" id="VOIH02000011">
    <property type="protein sequence ID" value="KAF3433176.1"/>
    <property type="molecule type" value="Genomic_DNA"/>
</dbReference>
<evidence type="ECO:0000313" key="2">
    <source>
        <dbReference type="EMBL" id="KAF3433176.1"/>
    </source>
</evidence>
<keyword evidence="3" id="KW-1185">Reference proteome</keyword>
<protein>
    <submittedName>
        <fullName evidence="2">Uncharacterized protein</fullName>
    </submittedName>
</protein>
<comment type="caution">
    <text evidence="2">The sequence shown here is derived from an EMBL/GenBank/DDBJ whole genome shotgun (WGS) entry which is preliminary data.</text>
</comment>
<dbReference type="OrthoDB" id="10622553at2759"/>
<keyword evidence="1" id="KW-0472">Membrane</keyword>
<evidence type="ECO:0000256" key="1">
    <source>
        <dbReference type="SAM" id="Phobius"/>
    </source>
</evidence>
<organism evidence="2 3">
    <name type="scientific">Rhamnella rubrinervis</name>
    <dbReference type="NCBI Taxonomy" id="2594499"/>
    <lineage>
        <taxon>Eukaryota</taxon>
        <taxon>Viridiplantae</taxon>
        <taxon>Streptophyta</taxon>
        <taxon>Embryophyta</taxon>
        <taxon>Tracheophyta</taxon>
        <taxon>Spermatophyta</taxon>
        <taxon>Magnoliopsida</taxon>
        <taxon>eudicotyledons</taxon>
        <taxon>Gunneridae</taxon>
        <taxon>Pentapetalae</taxon>
        <taxon>rosids</taxon>
        <taxon>fabids</taxon>
        <taxon>Rosales</taxon>
        <taxon>Rhamnaceae</taxon>
        <taxon>rhamnoid group</taxon>
        <taxon>Rhamneae</taxon>
        <taxon>Rhamnella</taxon>
    </lineage>
</organism>
<keyword evidence="1" id="KW-1133">Transmembrane helix</keyword>
<evidence type="ECO:0000313" key="3">
    <source>
        <dbReference type="Proteomes" id="UP000796880"/>
    </source>
</evidence>